<evidence type="ECO:0000256" key="1">
    <source>
        <dbReference type="SAM" id="MobiDB-lite"/>
    </source>
</evidence>
<feature type="region of interest" description="Disordered" evidence="1">
    <location>
        <begin position="142"/>
        <end position="175"/>
    </location>
</feature>
<dbReference type="EC" id="3.1.3.36" evidence="3"/>
<dbReference type="EMBL" id="CP056065">
    <property type="protein sequence ID" value="UKJ87949.2"/>
    <property type="molecule type" value="Genomic_DNA"/>
</dbReference>
<dbReference type="PANTHER" id="PTHR45662">
    <property type="entry name" value="PHOSPHATIDYLINOSITIDE PHOSPHATASE SAC1"/>
    <property type="match status" value="1"/>
</dbReference>
<protein>
    <submittedName>
        <fullName evidence="3">Phosphoinositide 5-phosphatase</fullName>
        <ecNumber evidence="3">3.1.3.36</ecNumber>
    </submittedName>
</protein>
<dbReference type="GO" id="GO:0043812">
    <property type="term" value="F:phosphatidylinositol-4-phosphate phosphatase activity"/>
    <property type="evidence" value="ECO:0007669"/>
    <property type="project" value="TreeGrafter"/>
</dbReference>
<dbReference type="GO" id="GO:0005783">
    <property type="term" value="C:endoplasmic reticulum"/>
    <property type="evidence" value="ECO:0007669"/>
    <property type="project" value="TreeGrafter"/>
</dbReference>
<dbReference type="InterPro" id="IPR002013">
    <property type="entry name" value="SAC_dom"/>
</dbReference>
<reference evidence="3" key="1">
    <citation type="submission" date="2022-07" db="EMBL/GenBank/DDBJ databases">
        <title>Evaluation of T. orientalis genome assembly methods using nanopore sequencing and analysis of variation between genomes.</title>
        <authorList>
            <person name="Yam J."/>
            <person name="Micallef M.L."/>
            <person name="Liu M."/>
            <person name="Djordjevic S.P."/>
            <person name="Bogema D.R."/>
            <person name="Jenkins C."/>
        </authorList>
    </citation>
    <scope>NUCLEOTIDE SEQUENCE</scope>
    <source>
        <strain evidence="3">Fish Creek</strain>
    </source>
</reference>
<feature type="compositionally biased region" description="Low complexity" evidence="1">
    <location>
        <begin position="151"/>
        <end position="175"/>
    </location>
</feature>
<evidence type="ECO:0000259" key="2">
    <source>
        <dbReference type="PROSITE" id="PS50275"/>
    </source>
</evidence>
<evidence type="ECO:0000313" key="3">
    <source>
        <dbReference type="EMBL" id="UKJ87949.2"/>
    </source>
</evidence>
<feature type="domain" description="SAC" evidence="2">
    <location>
        <begin position="199"/>
        <end position="577"/>
    </location>
</feature>
<dbReference type="GO" id="GO:0046856">
    <property type="term" value="P:phosphatidylinositol dephosphorylation"/>
    <property type="evidence" value="ECO:0007669"/>
    <property type="project" value="TreeGrafter"/>
</dbReference>
<gene>
    <name evidence="3" type="ORF">MACJ_000391</name>
</gene>
<dbReference type="PROSITE" id="PS50275">
    <property type="entry name" value="SAC"/>
    <property type="match status" value="1"/>
</dbReference>
<dbReference type="PANTHER" id="PTHR45662:SF2">
    <property type="entry name" value="PHOSPHATIDYLINOSITOL-3-PHOSPHATASE SAC1"/>
    <property type="match status" value="1"/>
</dbReference>
<keyword evidence="3" id="KW-0378">Hydrolase</keyword>
<sequence length="1056" mass="121779">MVKVYILKIFASWYSIGLSHIFYSQNNESYTDGSETTDLFDDHGDYTNNGMTRLWINRSTGKIMESNMSLTDDKPLFVINADAILGIVQLMNTSHLVVVTESEAVADLELGNLSFNEKKRGKIMTIKEVKFFPINFSSDNLPKLKNKDQQTSFNPSSPSNHTNSNNGTNGSGNPSNEEELDNLYYILIKISKILSIGHYYSYDTDLTNTMQSLYLNGHIPPKKTINDKTDQFIKEEILMMNEKLYKVARQDFNWCFMISKKLPDRWKTVVIQGYVGYGSNDLNSENVETLIIGRRSIKRSGTRFVSRGIDSDGNVGNFVCSEVRLRIGSGRWYSHTQVRGSVPVFWDQSGTGKKIEFYDKSDNLTSFFEHIEKLKEYYKPFTYKLFVSLLDTKNSENESLLNSIFENVLNGYNKVLEEHNPQEPKINFVNYNYNSNAKWNTHEIVIQFVLDELIDQFSNIGFFDEEQHLNWLRNGTRPHKEDTNGTKGQSKRGLQKGILRTNCLDCLDRSNIFQWIASWVIVHMILNSRSNDNSIKIKNRLAHMLFGNNAEDNNKFFITFRNLWCDHGDYISIHQTGLPCTLSKRVKQPDTSFNSLWYYGKVMAKRHYHSRFKDFKRQEALDILSEYCTTDAQSQTYQKDTELSEIHTKHQSYYPFGIPEEMQTHYHPAELIGFVGTKHSTKTTENPVLEPEPVNVIFLDINRNKSTIGYDVIYRGNKIIFRARQRFLFGVVKKGKRTIWAPKPGDYADVVLIKPGLDGKPVVRVYFPKLIKNQKYIYLEGLSHIPVEDNIQGLDKGESVEQETAFKLGLFEQLKHTAFKIPEHSDAKTVKVDIKETFSTDEVEYKYNKSNQSHTFSANKGFLIHKVTKSGMVLWDSLDYSYGYAAQVFVGNNEYGERVFRVYFPGAVPLHTDPSPKAHPEIVFNQPKVQTDPESGFESAGLAIEAISIDIKHRLSNNFVRYEYDSNLDTHTFSSIYPYLIGIVTRDNEVLWDCKDHAYEYGTQVLIFKQKNGKRMLRVYYGNQIPEHQNYGNNLDSGQLQEEIAEFEEIYLDNGP</sequence>
<evidence type="ECO:0000313" key="4">
    <source>
        <dbReference type="Proteomes" id="UP000244803"/>
    </source>
</evidence>
<accession>A0A976M3Y5</accession>
<proteinExistence type="predicted"/>
<dbReference type="AlphaFoldDB" id="A0A976M3Y5"/>
<dbReference type="Proteomes" id="UP000244803">
    <property type="component" value="Chromosome 1"/>
</dbReference>
<organism evidence="3 4">
    <name type="scientific">Theileria orientalis</name>
    <dbReference type="NCBI Taxonomy" id="68886"/>
    <lineage>
        <taxon>Eukaryota</taxon>
        <taxon>Sar</taxon>
        <taxon>Alveolata</taxon>
        <taxon>Apicomplexa</taxon>
        <taxon>Aconoidasida</taxon>
        <taxon>Piroplasmida</taxon>
        <taxon>Theileriidae</taxon>
        <taxon>Theileria</taxon>
    </lineage>
</organism>
<dbReference type="GO" id="GO:0004439">
    <property type="term" value="F:phosphatidylinositol-4,5-bisphosphate 5-phosphatase activity"/>
    <property type="evidence" value="ECO:0007669"/>
    <property type="project" value="UniProtKB-EC"/>
</dbReference>
<dbReference type="OrthoDB" id="405996at2759"/>
<dbReference type="Pfam" id="PF02383">
    <property type="entry name" value="Syja_N"/>
    <property type="match status" value="1"/>
</dbReference>
<name>A0A976M3Y5_THEOR</name>